<proteinExistence type="predicted"/>
<organism evidence="1 2">
    <name type="scientific">Rubritalea halochordaticola</name>
    <dbReference type="NCBI Taxonomy" id="714537"/>
    <lineage>
        <taxon>Bacteria</taxon>
        <taxon>Pseudomonadati</taxon>
        <taxon>Verrucomicrobiota</taxon>
        <taxon>Verrucomicrobiia</taxon>
        <taxon>Verrucomicrobiales</taxon>
        <taxon>Rubritaleaceae</taxon>
        <taxon>Rubritalea</taxon>
    </lineage>
</organism>
<dbReference type="EMBL" id="BAABRL010000006">
    <property type="protein sequence ID" value="GAA5496039.1"/>
    <property type="molecule type" value="Genomic_DNA"/>
</dbReference>
<dbReference type="RefSeq" id="WP_346188769.1">
    <property type="nucleotide sequence ID" value="NZ_BAABRL010000006.1"/>
</dbReference>
<comment type="caution">
    <text evidence="1">The sequence shown here is derived from an EMBL/GenBank/DDBJ whole genome shotgun (WGS) entry which is preliminary data.</text>
</comment>
<dbReference type="Proteomes" id="UP001424741">
    <property type="component" value="Unassembled WGS sequence"/>
</dbReference>
<reference evidence="1 2" key="1">
    <citation type="submission" date="2024-02" db="EMBL/GenBank/DDBJ databases">
        <title>Rubritalea halochordaticola NBRC 107102.</title>
        <authorList>
            <person name="Ichikawa N."/>
            <person name="Katano-Makiyama Y."/>
            <person name="Hidaka K."/>
        </authorList>
    </citation>
    <scope>NUCLEOTIDE SEQUENCE [LARGE SCALE GENOMIC DNA]</scope>
    <source>
        <strain evidence="1 2">NBRC 107102</strain>
    </source>
</reference>
<accession>A0ABP9V356</accession>
<evidence type="ECO:0000313" key="2">
    <source>
        <dbReference type="Proteomes" id="UP001424741"/>
    </source>
</evidence>
<evidence type="ECO:0000313" key="1">
    <source>
        <dbReference type="EMBL" id="GAA5496039.1"/>
    </source>
</evidence>
<gene>
    <name evidence="1" type="ORF">Rhal01_02220</name>
</gene>
<sequence length="193" mass="21982">MKVFPVLLATLLLAYLTSCDKKAPTLLTYDEASSISLDTSKTLHGTQLFFIKDNERYTTIKSISIQNGESKILSSTELNDSNISPETAICLRFYPATLKDLNTWSVVLHSPSTRENAYTAEFPKDRKATYPSISRNCSLDKNVEILHYFTLMPIGEYYDHTQPDQYFSCTNLRELEAFSKTMPRDQIIVLTLE</sequence>
<protein>
    <recommendedName>
        <fullName evidence="3">Lipoprotein</fullName>
    </recommendedName>
</protein>
<keyword evidence="2" id="KW-1185">Reference proteome</keyword>
<name>A0ABP9V356_9BACT</name>
<evidence type="ECO:0008006" key="3">
    <source>
        <dbReference type="Google" id="ProtNLM"/>
    </source>
</evidence>